<dbReference type="InterPro" id="IPR053140">
    <property type="entry name" value="GDSL_Rv0518-like"/>
</dbReference>
<feature type="region of interest" description="Disordered" evidence="1">
    <location>
        <begin position="39"/>
        <end position="60"/>
    </location>
</feature>
<accession>A0A0K2AS71</accession>
<dbReference type="KEGG" id="samb:SAM23877_2926"/>
<dbReference type="RefSeq" id="WP_053131631.1">
    <property type="nucleotide sequence ID" value="NZ_CP012382.1"/>
</dbReference>
<dbReference type="Pfam" id="PF13472">
    <property type="entry name" value="Lipase_GDSL_2"/>
    <property type="match status" value="1"/>
</dbReference>
<dbReference type="AlphaFoldDB" id="A0A0K2AS71"/>
<proteinExistence type="predicted"/>
<organism evidence="4 5">
    <name type="scientific">Streptomyces ambofaciens (strain ATCC 23877 / 3486 / DSM 40053 / JCM 4204 / NBRC 12836 / NRRL B-2516)</name>
    <dbReference type="NCBI Taxonomy" id="278992"/>
    <lineage>
        <taxon>Bacteria</taxon>
        <taxon>Bacillati</taxon>
        <taxon>Actinomycetota</taxon>
        <taxon>Actinomycetes</taxon>
        <taxon>Kitasatosporales</taxon>
        <taxon>Streptomycetaceae</taxon>
        <taxon>Streptomyces</taxon>
    </lineage>
</organism>
<dbReference type="SUPFAM" id="SSF52266">
    <property type="entry name" value="SGNH hydrolase"/>
    <property type="match status" value="1"/>
</dbReference>
<dbReference type="STRING" id="1889.SAM40697_2679"/>
<dbReference type="PANTHER" id="PTHR43784:SF2">
    <property type="entry name" value="GDSL-LIKE LIPASE_ACYLHYDROLASE, PUTATIVE (AFU_ORTHOLOGUE AFUA_2G00820)-RELATED"/>
    <property type="match status" value="1"/>
</dbReference>
<keyword evidence="2" id="KW-0472">Membrane</keyword>
<dbReference type="PANTHER" id="PTHR43784">
    <property type="entry name" value="GDSL-LIKE LIPASE/ACYLHYDROLASE, PUTATIVE (AFU_ORTHOLOGUE AFUA_2G00820)-RELATED"/>
    <property type="match status" value="1"/>
</dbReference>
<keyword evidence="2" id="KW-0812">Transmembrane</keyword>
<feature type="region of interest" description="Disordered" evidence="1">
    <location>
        <begin position="416"/>
        <end position="436"/>
    </location>
</feature>
<keyword evidence="2" id="KW-1133">Transmembrane helix</keyword>
<sequence length="455" mass="47902">MTRGRDGGTGAPPTKHRALLAAIVTLIVAISAAIYAGASADDGTGDRTPPVAGGRFPRGDAAPASTGNWVGAWSASPAAAEPGTGTTGMAGLSVRNVVHTSIGGTGARITLSNLYGQSPLTITHASVALAAGPDTAAALADTMRRLTFAGSPRVVIPAGGQVMSDIARIAVPYGADVLVTTYSPVPSGPVTYHPRAQQISYLAEGDRASDVTALAYTTETPYWRYLTALDVLSHEADGTVVAFGDSITDGLGSRTNANHRWTDVLAERLHDAARNGRDTPRYSVVNQGISGNRILTSRSGRPADNPSALSRFERDVLGRTNAKVVVILIGVNDILHSPELADRDRVLEGLRTLTGQAHDRGLKVVGGTITPFGGHGGHTPAREAMRQEINEEIRSGRVFDTVVDFDKALRDPYDPRRLRSEYDSGDHLHPSDKGYARMGRTLDLDDLKGAAPVQL</sequence>
<evidence type="ECO:0000256" key="1">
    <source>
        <dbReference type="SAM" id="MobiDB-lite"/>
    </source>
</evidence>
<dbReference type="InterPro" id="IPR036514">
    <property type="entry name" value="SGNH_hydro_sf"/>
</dbReference>
<name>A0A0K2AS71_STRA7</name>
<reference evidence="5" key="1">
    <citation type="journal article" date="2015" name="J. Biotechnol.">
        <title>Complete genome sequence of Streptomyces ambofaciens ATCC 23877, the spiramycin producer.</title>
        <authorList>
            <person name="Thibessard A."/>
            <person name="Haas D."/>
            <person name="Gerbaud C."/>
            <person name="Aigle B."/>
            <person name="Lautru S."/>
            <person name="Pernodet J.L."/>
            <person name="Leblond P."/>
        </authorList>
    </citation>
    <scope>NUCLEOTIDE SEQUENCE [LARGE SCALE GENOMIC DNA]</scope>
    <source>
        <strain evidence="5">ATCC 23877 / 3486 / DSM 40053 / JCM 4204 / NBRC 12836 / NRRL B-2516</strain>
    </source>
</reference>
<gene>
    <name evidence="4" type="ORF">SAM23877_2926</name>
</gene>
<evidence type="ECO:0000313" key="5">
    <source>
        <dbReference type="Proteomes" id="UP000061018"/>
    </source>
</evidence>
<dbReference type="Proteomes" id="UP000061018">
    <property type="component" value="Chromosome"/>
</dbReference>
<feature type="domain" description="SGNH hydrolase-type esterase" evidence="3">
    <location>
        <begin position="242"/>
        <end position="437"/>
    </location>
</feature>
<protein>
    <submittedName>
        <fullName evidence="4">Secreted protein</fullName>
    </submittedName>
</protein>
<feature type="transmembrane region" description="Helical" evidence="2">
    <location>
        <begin position="18"/>
        <end position="38"/>
    </location>
</feature>
<dbReference type="Gene3D" id="3.40.50.1110">
    <property type="entry name" value="SGNH hydrolase"/>
    <property type="match status" value="1"/>
</dbReference>
<evidence type="ECO:0000259" key="3">
    <source>
        <dbReference type="Pfam" id="PF13472"/>
    </source>
</evidence>
<dbReference type="EMBL" id="CP012382">
    <property type="protein sequence ID" value="AKZ55975.1"/>
    <property type="molecule type" value="Genomic_DNA"/>
</dbReference>
<dbReference type="InterPro" id="IPR013830">
    <property type="entry name" value="SGNH_hydro"/>
</dbReference>
<evidence type="ECO:0000256" key="2">
    <source>
        <dbReference type="SAM" id="Phobius"/>
    </source>
</evidence>
<evidence type="ECO:0000313" key="4">
    <source>
        <dbReference type="EMBL" id="AKZ55975.1"/>
    </source>
</evidence>
<dbReference type="CDD" id="cd01830">
    <property type="entry name" value="XynE_like"/>
    <property type="match status" value="1"/>
</dbReference>